<organism evidence="7 8">
    <name type="scientific">Talaromyces pinophilus</name>
    <name type="common">Penicillium pinophilum</name>
    <dbReference type="NCBI Taxonomy" id="128442"/>
    <lineage>
        <taxon>Eukaryota</taxon>
        <taxon>Fungi</taxon>
        <taxon>Dikarya</taxon>
        <taxon>Ascomycota</taxon>
        <taxon>Pezizomycotina</taxon>
        <taxon>Eurotiomycetes</taxon>
        <taxon>Eurotiomycetidae</taxon>
        <taxon>Eurotiales</taxon>
        <taxon>Trichocomaceae</taxon>
        <taxon>Talaromyces</taxon>
        <taxon>Talaromyces sect. Talaromyces</taxon>
    </lineage>
</organism>
<evidence type="ECO:0000256" key="6">
    <source>
        <dbReference type="SAM" id="MobiDB-lite"/>
    </source>
</evidence>
<dbReference type="Gene3D" id="3.90.120.10">
    <property type="entry name" value="DNA Methylase, subunit A, domain 2"/>
    <property type="match status" value="1"/>
</dbReference>
<proteinExistence type="inferred from homology"/>
<dbReference type="Gene3D" id="3.40.50.150">
    <property type="entry name" value="Vaccinia Virus protein VP39"/>
    <property type="match status" value="1"/>
</dbReference>
<feature type="active site" evidence="5">
    <location>
        <position position="276"/>
    </location>
</feature>
<dbReference type="GO" id="GO:0003677">
    <property type="term" value="F:DNA binding"/>
    <property type="evidence" value="ECO:0007669"/>
    <property type="project" value="TreeGrafter"/>
</dbReference>
<name>A0A6V8HMD7_TALPI</name>
<feature type="compositionally biased region" description="Basic and acidic residues" evidence="6">
    <location>
        <begin position="1"/>
        <end position="16"/>
    </location>
</feature>
<dbReference type="GO" id="GO:0044027">
    <property type="term" value="P:negative regulation of gene expression via chromosomal CpG island methylation"/>
    <property type="evidence" value="ECO:0007669"/>
    <property type="project" value="TreeGrafter"/>
</dbReference>
<dbReference type="EC" id="2.1.1.37" evidence="1"/>
<evidence type="ECO:0000256" key="3">
    <source>
        <dbReference type="ARBA" id="ARBA00022679"/>
    </source>
</evidence>
<dbReference type="PROSITE" id="PS51679">
    <property type="entry name" value="SAM_MT_C5"/>
    <property type="match status" value="1"/>
</dbReference>
<dbReference type="AlphaFoldDB" id="A0A6V8HMD7"/>
<keyword evidence="3 5" id="KW-0808">Transferase</keyword>
<evidence type="ECO:0000313" key="7">
    <source>
        <dbReference type="EMBL" id="GAM39914.1"/>
    </source>
</evidence>
<accession>A0A6V8HMD7</accession>
<dbReference type="GO" id="GO:0032259">
    <property type="term" value="P:methylation"/>
    <property type="evidence" value="ECO:0007669"/>
    <property type="project" value="UniProtKB-KW"/>
</dbReference>
<dbReference type="Proteomes" id="UP000053095">
    <property type="component" value="Unassembled WGS sequence"/>
</dbReference>
<evidence type="ECO:0000313" key="8">
    <source>
        <dbReference type="Proteomes" id="UP000053095"/>
    </source>
</evidence>
<gene>
    <name evidence="7" type="ORF">TCE0_034f11849</name>
</gene>
<keyword evidence="2 5" id="KW-0489">Methyltransferase</keyword>
<keyword evidence="4 5" id="KW-0949">S-adenosyl-L-methionine</keyword>
<sequence length="512" mass="57482">MLGENRKIGVEKDTQQRKRPSSGPVINISATLNQNIVVQQGPIPPTSARRHGRPVGGKVEHIDLTLDDDDAELSSDTERGSMSDPLDTTQFDDDDYLDDDQLQSLLESWDADSNKAGPATNHPATIFLKDYNGLAPGMAVDLTGDHLMRIQEILRLVNGDIYLRGLYFKRLTDMDSPFPQRNMELCWLVEKDADGKLHLEREVPFSAVSDVVNIVLTNRPWRSQIGQMLFVELGEYLSVRGKLDYESSMESTWTQLRARPGDDDAQVDISHSSPPCQPFSPAHTRSYNQQRDEENSSLIFSAFNMVQKVKPRIHTIEETFGVPSRHKETFLRMIQDFLELGYSIHSKTIACAKYGVPQMRKRLFIIAAGPGETLPAFPAPTHGPDALPYVTIKDAISNIPRLADNHDPDHIAFQDGRTRIPYDENTLAKTITCGGGEGNYHPSGLRPFTIRELACLQTFPIQYLFPTAYAKKQVGNSVPPRLAEVIYRAAIKSLQETDEKEYNEYSEPIVID</sequence>
<evidence type="ECO:0000256" key="5">
    <source>
        <dbReference type="PROSITE-ProRule" id="PRU01016"/>
    </source>
</evidence>
<feature type="compositionally biased region" description="Acidic residues" evidence="6">
    <location>
        <begin position="65"/>
        <end position="75"/>
    </location>
</feature>
<evidence type="ECO:0000256" key="2">
    <source>
        <dbReference type="ARBA" id="ARBA00022603"/>
    </source>
</evidence>
<keyword evidence="8" id="KW-1185">Reference proteome</keyword>
<dbReference type="InterPro" id="IPR001525">
    <property type="entry name" value="C5_MeTfrase"/>
</dbReference>
<dbReference type="InterPro" id="IPR050390">
    <property type="entry name" value="C5-Methyltransferase"/>
</dbReference>
<protein>
    <recommendedName>
        <fullName evidence="1">DNA (cytosine-5-)-methyltransferase</fullName>
        <ecNumber evidence="1">2.1.1.37</ecNumber>
    </recommendedName>
</protein>
<reference evidence="8" key="1">
    <citation type="journal article" date="2015" name="Genome Announc.">
        <title>Draft genome sequence of Talaromyces cellulolyticus strain Y-94, a source of lignocellulosic biomass-degrading enzymes.</title>
        <authorList>
            <person name="Fujii T."/>
            <person name="Koike H."/>
            <person name="Sawayama S."/>
            <person name="Yano S."/>
            <person name="Inoue H."/>
        </authorList>
    </citation>
    <scope>NUCLEOTIDE SEQUENCE [LARGE SCALE GENOMIC DNA]</scope>
    <source>
        <strain evidence="8">Y-94</strain>
    </source>
</reference>
<comment type="caution">
    <text evidence="7">The sequence shown here is derived from an EMBL/GenBank/DDBJ whole genome shotgun (WGS) entry which is preliminary data.</text>
</comment>
<dbReference type="InterPro" id="IPR029063">
    <property type="entry name" value="SAM-dependent_MTases_sf"/>
</dbReference>
<feature type="region of interest" description="Disordered" evidence="6">
    <location>
        <begin position="1"/>
        <end position="94"/>
    </location>
</feature>
<comment type="similarity">
    <text evidence="5">Belongs to the class I-like SAM-binding methyltransferase superfamily. C5-methyltransferase family.</text>
</comment>
<dbReference type="Pfam" id="PF00145">
    <property type="entry name" value="DNA_methylase"/>
    <property type="match status" value="2"/>
</dbReference>
<evidence type="ECO:0000256" key="1">
    <source>
        <dbReference type="ARBA" id="ARBA00011975"/>
    </source>
</evidence>
<dbReference type="PANTHER" id="PTHR10629:SF52">
    <property type="entry name" value="DNA (CYTOSINE-5)-METHYLTRANSFERASE 1"/>
    <property type="match status" value="1"/>
</dbReference>
<dbReference type="SUPFAM" id="SSF53335">
    <property type="entry name" value="S-adenosyl-L-methionine-dependent methyltransferases"/>
    <property type="match status" value="1"/>
</dbReference>
<dbReference type="EMBL" id="DF933830">
    <property type="protein sequence ID" value="GAM39914.1"/>
    <property type="molecule type" value="Genomic_DNA"/>
</dbReference>
<feature type="compositionally biased region" description="Polar residues" evidence="6">
    <location>
        <begin position="28"/>
        <end position="38"/>
    </location>
</feature>
<dbReference type="GO" id="GO:0003886">
    <property type="term" value="F:DNA (cytosine-5-)-methyltransferase activity"/>
    <property type="evidence" value="ECO:0007669"/>
    <property type="project" value="UniProtKB-EC"/>
</dbReference>
<evidence type="ECO:0000256" key="4">
    <source>
        <dbReference type="ARBA" id="ARBA00022691"/>
    </source>
</evidence>
<dbReference type="PANTHER" id="PTHR10629">
    <property type="entry name" value="CYTOSINE-SPECIFIC METHYLTRANSFERASE"/>
    <property type="match status" value="1"/>
</dbReference>
<feature type="region of interest" description="Disordered" evidence="6">
    <location>
        <begin position="260"/>
        <end position="291"/>
    </location>
</feature>
<dbReference type="GO" id="GO:0005634">
    <property type="term" value="C:nucleus"/>
    <property type="evidence" value="ECO:0007669"/>
    <property type="project" value="TreeGrafter"/>
</dbReference>